<dbReference type="Proteomes" id="UP000789405">
    <property type="component" value="Unassembled WGS sequence"/>
</dbReference>
<sequence>DLPSNHSNIRYNRENNEKLCLVEDNPIFIGLANINRHIVVWLQEPENYEFHVREIIYNFGGCWKFQDISKRCQLPTDNTPLTSTTEQDETNNVRIITGESFGLAVMLLDLRRLDRVILDGLLTFLFRSLDIPVLGISEEYEF</sequence>
<reference evidence="1" key="1">
    <citation type="submission" date="2021-06" db="EMBL/GenBank/DDBJ databases">
        <authorList>
            <person name="Kallberg Y."/>
            <person name="Tangrot J."/>
            <person name="Rosling A."/>
        </authorList>
    </citation>
    <scope>NUCLEOTIDE SEQUENCE</scope>
    <source>
        <strain evidence="1">MA453B</strain>
    </source>
</reference>
<proteinExistence type="predicted"/>
<name>A0A9N9IBU1_9GLOM</name>
<evidence type="ECO:0000313" key="2">
    <source>
        <dbReference type="Proteomes" id="UP000789405"/>
    </source>
</evidence>
<organism evidence="1 2">
    <name type="scientific">Dentiscutata erythropus</name>
    <dbReference type="NCBI Taxonomy" id="1348616"/>
    <lineage>
        <taxon>Eukaryota</taxon>
        <taxon>Fungi</taxon>
        <taxon>Fungi incertae sedis</taxon>
        <taxon>Mucoromycota</taxon>
        <taxon>Glomeromycotina</taxon>
        <taxon>Glomeromycetes</taxon>
        <taxon>Diversisporales</taxon>
        <taxon>Gigasporaceae</taxon>
        <taxon>Dentiscutata</taxon>
    </lineage>
</organism>
<protein>
    <submittedName>
        <fullName evidence="1">15654_t:CDS:1</fullName>
    </submittedName>
</protein>
<dbReference type="EMBL" id="CAJVPY010011684">
    <property type="protein sequence ID" value="CAG8729021.1"/>
    <property type="molecule type" value="Genomic_DNA"/>
</dbReference>
<dbReference type="AlphaFoldDB" id="A0A9N9IBU1"/>
<evidence type="ECO:0000313" key="1">
    <source>
        <dbReference type="EMBL" id="CAG8729021.1"/>
    </source>
</evidence>
<keyword evidence="2" id="KW-1185">Reference proteome</keyword>
<dbReference type="OrthoDB" id="2414281at2759"/>
<feature type="non-terminal residue" evidence="1">
    <location>
        <position position="1"/>
    </location>
</feature>
<accession>A0A9N9IBU1</accession>
<gene>
    <name evidence="1" type="ORF">DERYTH_LOCUS14959</name>
</gene>
<comment type="caution">
    <text evidence="1">The sequence shown here is derived from an EMBL/GenBank/DDBJ whole genome shotgun (WGS) entry which is preliminary data.</text>
</comment>